<dbReference type="EMBL" id="JARVKM010000044">
    <property type="protein sequence ID" value="KAK9774055.1"/>
    <property type="molecule type" value="Genomic_DNA"/>
</dbReference>
<proteinExistence type="predicted"/>
<protein>
    <submittedName>
        <fullName evidence="1">Uncharacterized protein</fullName>
    </submittedName>
</protein>
<gene>
    <name evidence="1" type="ORF">SCAR479_09169</name>
</gene>
<accession>A0ABR2XK85</accession>
<keyword evidence="2" id="KW-1185">Reference proteome</keyword>
<evidence type="ECO:0000313" key="1">
    <source>
        <dbReference type="EMBL" id="KAK9774055.1"/>
    </source>
</evidence>
<sequence length="131" mass="14316">MSDTAALINLTAPDDGDNTWTVEQEEVTIETIIADSDGQTQDISWRFGPISMEGLLDLDTFEMSVKETIAGIAAGPITGNLKDGVKLNVNLQSAKGSTALYLKNGNELWTHLDIKIVWNGSYKGDYKIFSF</sequence>
<evidence type="ECO:0000313" key="2">
    <source>
        <dbReference type="Proteomes" id="UP001465668"/>
    </source>
</evidence>
<reference evidence="1 2" key="1">
    <citation type="submission" date="2024-02" db="EMBL/GenBank/DDBJ databases">
        <title>First draft genome assembly of two strains of Seiridium cardinale.</title>
        <authorList>
            <person name="Emiliani G."/>
            <person name="Scali E."/>
        </authorList>
    </citation>
    <scope>NUCLEOTIDE SEQUENCE [LARGE SCALE GENOMIC DNA]</scope>
    <source>
        <strain evidence="1 2">BM-138-000479</strain>
    </source>
</reference>
<comment type="caution">
    <text evidence="1">The sequence shown here is derived from an EMBL/GenBank/DDBJ whole genome shotgun (WGS) entry which is preliminary data.</text>
</comment>
<name>A0ABR2XK85_9PEZI</name>
<organism evidence="1 2">
    <name type="scientific">Seiridium cardinale</name>
    <dbReference type="NCBI Taxonomy" id="138064"/>
    <lineage>
        <taxon>Eukaryota</taxon>
        <taxon>Fungi</taxon>
        <taxon>Dikarya</taxon>
        <taxon>Ascomycota</taxon>
        <taxon>Pezizomycotina</taxon>
        <taxon>Sordariomycetes</taxon>
        <taxon>Xylariomycetidae</taxon>
        <taxon>Amphisphaeriales</taxon>
        <taxon>Sporocadaceae</taxon>
        <taxon>Seiridium</taxon>
    </lineage>
</organism>
<dbReference type="Proteomes" id="UP001465668">
    <property type="component" value="Unassembled WGS sequence"/>
</dbReference>